<evidence type="ECO:0000256" key="2">
    <source>
        <dbReference type="SAM" id="Phobius"/>
    </source>
</evidence>
<feature type="region of interest" description="Disordered" evidence="1">
    <location>
        <begin position="65"/>
        <end position="276"/>
    </location>
</feature>
<dbReference type="AlphaFoldDB" id="A0A1H9EXH7"/>
<gene>
    <name evidence="3" type="ORF">SAMN04487977_103320</name>
</gene>
<keyword evidence="2" id="KW-1133">Transmembrane helix</keyword>
<feature type="compositionally biased region" description="Basic and acidic residues" evidence="1">
    <location>
        <begin position="100"/>
        <end position="117"/>
    </location>
</feature>
<proteinExistence type="predicted"/>
<evidence type="ECO:0000313" key="4">
    <source>
        <dbReference type="Proteomes" id="UP000182360"/>
    </source>
</evidence>
<protein>
    <submittedName>
        <fullName evidence="3">Uncharacterized protein</fullName>
    </submittedName>
</protein>
<reference evidence="3 4" key="1">
    <citation type="submission" date="2016-10" db="EMBL/GenBank/DDBJ databases">
        <authorList>
            <person name="de Groot N.N."/>
        </authorList>
    </citation>
    <scope>NUCLEOTIDE SEQUENCE [LARGE SCALE GENOMIC DNA]</scope>
    <source>
        <strain evidence="3 4">B25</strain>
    </source>
</reference>
<feature type="compositionally biased region" description="Low complexity" evidence="1">
    <location>
        <begin position="69"/>
        <end position="85"/>
    </location>
</feature>
<name>A0A1H9EXH7_9SPIR</name>
<sequence>MINYRGKPVLGPDSSSKNTSEFFALSGTVLFWLLFLIFSFVIKPEPKKQYKEVQIVLSSTPVVQKTEESPAPAEQSAASAASSEPVVEKVVETPAPAPEPVKKTVETPASKKVETPKPKAQTQPKKEPAKTTTTQKSAAKPAATQKPAEPVNYAKSVEELMAEQFNSKSAEDKMRDFDKMFGDDSDESEQTDQPVRVQGKSSIKDNPDARVNTNNGESIKSTSNNADDKSAKGNHSSDLDKIKNSEGTAISNNDTGAGKNQNPSKGNDKESLTWKDGAGARKQYNLDTKLSEEAKKSMLLTKAISFKISFSVDANGNVISSTIIIANEFMLSDIINKEMRQKISSWKFSTGEGISKAEFIWTLSPSN</sequence>
<keyword evidence="2" id="KW-0812">Transmembrane</keyword>
<feature type="compositionally biased region" description="Basic and acidic residues" evidence="1">
    <location>
        <begin position="169"/>
        <end position="182"/>
    </location>
</feature>
<keyword evidence="4" id="KW-1185">Reference proteome</keyword>
<dbReference type="OrthoDB" id="363362at2"/>
<evidence type="ECO:0000313" key="3">
    <source>
        <dbReference type="EMBL" id="SEQ30476.1"/>
    </source>
</evidence>
<accession>A0A1H9EXH7</accession>
<organism evidence="3 4">
    <name type="scientific">Treponema bryantii</name>
    <dbReference type="NCBI Taxonomy" id="163"/>
    <lineage>
        <taxon>Bacteria</taxon>
        <taxon>Pseudomonadati</taxon>
        <taxon>Spirochaetota</taxon>
        <taxon>Spirochaetia</taxon>
        <taxon>Spirochaetales</taxon>
        <taxon>Treponemataceae</taxon>
        <taxon>Treponema</taxon>
    </lineage>
</organism>
<dbReference type="RefSeq" id="WP_074642620.1">
    <property type="nucleotide sequence ID" value="NZ_FOFU01000003.1"/>
</dbReference>
<dbReference type="Proteomes" id="UP000182360">
    <property type="component" value="Unassembled WGS sequence"/>
</dbReference>
<feature type="compositionally biased region" description="Basic and acidic residues" evidence="1">
    <location>
        <begin position="226"/>
        <end position="244"/>
    </location>
</feature>
<feature type="compositionally biased region" description="Polar residues" evidence="1">
    <location>
        <begin position="211"/>
        <end position="225"/>
    </location>
</feature>
<feature type="compositionally biased region" description="Low complexity" evidence="1">
    <location>
        <begin position="130"/>
        <end position="148"/>
    </location>
</feature>
<keyword evidence="2" id="KW-0472">Membrane</keyword>
<feature type="compositionally biased region" description="Polar residues" evidence="1">
    <location>
        <begin position="245"/>
        <end position="265"/>
    </location>
</feature>
<evidence type="ECO:0000256" key="1">
    <source>
        <dbReference type="SAM" id="MobiDB-lite"/>
    </source>
</evidence>
<dbReference type="EMBL" id="FOFU01000003">
    <property type="protein sequence ID" value="SEQ30476.1"/>
    <property type="molecule type" value="Genomic_DNA"/>
</dbReference>
<feature type="transmembrane region" description="Helical" evidence="2">
    <location>
        <begin position="22"/>
        <end position="42"/>
    </location>
</feature>